<keyword evidence="5" id="KW-0449">Lipoprotein</keyword>
<keyword evidence="2" id="KW-0732">Signal</keyword>
<dbReference type="Proteomes" id="UP000324781">
    <property type="component" value="Unassembled WGS sequence"/>
</dbReference>
<keyword evidence="4" id="KW-0564">Palmitate</keyword>
<keyword evidence="3" id="KW-0472">Membrane</keyword>
<evidence type="ECO:0000313" key="7">
    <source>
        <dbReference type="Proteomes" id="UP000324781"/>
    </source>
</evidence>
<evidence type="ECO:0000256" key="5">
    <source>
        <dbReference type="ARBA" id="ARBA00023288"/>
    </source>
</evidence>
<proteinExistence type="predicted"/>
<dbReference type="PANTHER" id="PTHR43649">
    <property type="entry name" value="ARABINOSE-BINDING PROTEIN-RELATED"/>
    <property type="match status" value="1"/>
</dbReference>
<evidence type="ECO:0000313" key="6">
    <source>
        <dbReference type="EMBL" id="SHI96885.1"/>
    </source>
</evidence>
<accession>A0A1M6FGS4</accession>
<dbReference type="OrthoDB" id="367242at2"/>
<organism evidence="6 7">
    <name type="scientific">Thermoclostridium caenicola</name>
    <dbReference type="NCBI Taxonomy" id="659425"/>
    <lineage>
        <taxon>Bacteria</taxon>
        <taxon>Bacillati</taxon>
        <taxon>Bacillota</taxon>
        <taxon>Clostridia</taxon>
        <taxon>Eubacteriales</taxon>
        <taxon>Oscillospiraceae</taxon>
        <taxon>Thermoclostridium</taxon>
    </lineage>
</organism>
<name>A0A1M6FGS4_9FIRM</name>
<dbReference type="InterPro" id="IPR050490">
    <property type="entry name" value="Bact_solute-bd_prot1"/>
</dbReference>
<dbReference type="EMBL" id="FQZP01000017">
    <property type="protein sequence ID" value="SHI96885.1"/>
    <property type="molecule type" value="Genomic_DNA"/>
</dbReference>
<dbReference type="InterPro" id="IPR006059">
    <property type="entry name" value="SBP"/>
</dbReference>
<dbReference type="Pfam" id="PF01547">
    <property type="entry name" value="SBP_bac_1"/>
    <property type="match status" value="1"/>
</dbReference>
<dbReference type="AlphaFoldDB" id="A0A1M6FGS4"/>
<dbReference type="Gene3D" id="3.40.190.10">
    <property type="entry name" value="Periplasmic binding protein-like II"/>
    <property type="match status" value="1"/>
</dbReference>
<gene>
    <name evidence="6" type="ORF">SAMN05444373_101715</name>
</gene>
<protein>
    <submittedName>
        <fullName evidence="6">Carbohydrate ABC transporter substrate-binding protein, CUT1 family</fullName>
    </submittedName>
</protein>
<evidence type="ECO:0000256" key="2">
    <source>
        <dbReference type="ARBA" id="ARBA00022729"/>
    </source>
</evidence>
<reference evidence="6 7" key="1">
    <citation type="submission" date="2016-11" db="EMBL/GenBank/DDBJ databases">
        <authorList>
            <person name="Varghese N."/>
            <person name="Submissions S."/>
        </authorList>
    </citation>
    <scope>NUCLEOTIDE SEQUENCE [LARGE SCALE GENOMIC DNA]</scope>
    <source>
        <strain evidence="6 7">DSM 19027</strain>
    </source>
</reference>
<dbReference type="PANTHER" id="PTHR43649:SF33">
    <property type="entry name" value="POLYGALACTURONAN_RHAMNOGALACTURONAN-BINDING PROTEIN YTCQ"/>
    <property type="match status" value="1"/>
</dbReference>
<evidence type="ECO:0000256" key="1">
    <source>
        <dbReference type="ARBA" id="ARBA00022475"/>
    </source>
</evidence>
<dbReference type="RefSeq" id="WP_149678496.1">
    <property type="nucleotide sequence ID" value="NZ_DAONMB010000021.1"/>
</dbReference>
<dbReference type="SUPFAM" id="SSF53850">
    <property type="entry name" value="Periplasmic binding protein-like II"/>
    <property type="match status" value="1"/>
</dbReference>
<keyword evidence="7" id="KW-1185">Reference proteome</keyword>
<sequence>MSRRKYIIITAILAVLALASGLYFHAGTRTIVLEFGMFAGSNWDVANANSYVIIDKAIQLFEQKHKNVKIHYYSGILKDDYSEWLSKQVLLGKTPDVFMILSDDFNQFASLGILKSLDELIEKDASFDRDKYFKTALISGEYHGIQYALPYETVPTLMFVNKTLLEKEGIGVPSSDWTWDDLYDICQKVTKDIDGDGILDQFGIYNYDWLDAACTNGAALFDEDDMKIDLSDDKVVDAVKFIKMLYDLNNKQNVTQEDFDKGNVVFMPLSFAEYRTYKTYPYKIKKYLNFQWDCITFPAGKDGGNISEVNTLLMGISSKTAHEELAWEFLKLLTYDEEIQMDIFRYSQGASVLKKVTSSREAELILQEDMEESEKVIDKVLLSRVIEEGTVAPKILKYNEAIAIANGGIQEIIRYDKNVESSLKILERRINQYLKQ</sequence>
<keyword evidence="1" id="KW-1003">Cell membrane</keyword>
<evidence type="ECO:0000256" key="3">
    <source>
        <dbReference type="ARBA" id="ARBA00023136"/>
    </source>
</evidence>
<evidence type="ECO:0000256" key="4">
    <source>
        <dbReference type="ARBA" id="ARBA00023139"/>
    </source>
</evidence>